<reference evidence="2" key="2">
    <citation type="submission" date="2015-06" db="UniProtKB">
        <authorList>
            <consortium name="EnsemblPlants"/>
        </authorList>
    </citation>
    <scope>IDENTIFICATION</scope>
    <source>
        <strain evidence="2">DM1-3 516 R44</strain>
    </source>
</reference>
<dbReference type="Gene3D" id="3.40.50.10860">
    <property type="entry name" value="Leucine Dehydrogenase, chain A, domain 1"/>
    <property type="match status" value="1"/>
</dbReference>
<dbReference type="InParanoid" id="M1CER0"/>
<organism evidence="2 3">
    <name type="scientific">Solanum tuberosum</name>
    <name type="common">Potato</name>
    <dbReference type="NCBI Taxonomy" id="4113"/>
    <lineage>
        <taxon>Eukaryota</taxon>
        <taxon>Viridiplantae</taxon>
        <taxon>Streptophyta</taxon>
        <taxon>Embryophyta</taxon>
        <taxon>Tracheophyta</taxon>
        <taxon>Spermatophyta</taxon>
        <taxon>Magnoliopsida</taxon>
        <taxon>eudicotyledons</taxon>
        <taxon>Gunneridae</taxon>
        <taxon>Pentapetalae</taxon>
        <taxon>asterids</taxon>
        <taxon>lamiids</taxon>
        <taxon>Solanales</taxon>
        <taxon>Solanaceae</taxon>
        <taxon>Solanoideae</taxon>
        <taxon>Solaneae</taxon>
        <taxon>Solanum</taxon>
    </lineage>
</organism>
<dbReference type="eggNOG" id="KOG0692">
    <property type="taxonomic scope" value="Eukaryota"/>
</dbReference>
<dbReference type="SUPFAM" id="SSF53223">
    <property type="entry name" value="Aminoacid dehydrogenase-like, N-terminal domain"/>
    <property type="match status" value="1"/>
</dbReference>
<dbReference type="GO" id="GO:0004764">
    <property type="term" value="F:shikimate 3-dehydrogenase (NADP+) activity"/>
    <property type="evidence" value="ECO:0007669"/>
    <property type="project" value="InterPro"/>
</dbReference>
<feature type="domain" description="Shikimate dehydrogenase substrate binding N-terminal" evidence="1">
    <location>
        <begin position="21"/>
        <end position="49"/>
    </location>
</feature>
<dbReference type="PANTHER" id="PTHR21089">
    <property type="entry name" value="SHIKIMATE DEHYDROGENASE"/>
    <property type="match status" value="1"/>
</dbReference>
<dbReference type="PaxDb" id="4113-PGSC0003DMT400065880"/>
<dbReference type="InterPro" id="IPR022893">
    <property type="entry name" value="Shikimate_DH_fam"/>
</dbReference>
<dbReference type="PANTHER" id="PTHR21089:SF1">
    <property type="entry name" value="BIFUNCTIONAL 3-DEHYDROQUINATE DEHYDRATASE_SHIKIMATE DEHYDROGENASE, CHLOROPLASTIC"/>
    <property type="match status" value="1"/>
</dbReference>
<accession>M1CER0</accession>
<dbReference type="STRING" id="4113.M1CER0"/>
<dbReference type="HOGENOM" id="CLU_1274199_0_0_1"/>
<evidence type="ECO:0000313" key="3">
    <source>
        <dbReference type="Proteomes" id="UP000011115"/>
    </source>
</evidence>
<dbReference type="Gramene" id="PGSC0003DMT400065880">
    <property type="protein sequence ID" value="PGSC0003DMT400065880"/>
    <property type="gene ID" value="PGSC0003DMG400025643"/>
</dbReference>
<dbReference type="InterPro" id="IPR013708">
    <property type="entry name" value="Shikimate_DH-bd_N"/>
</dbReference>
<evidence type="ECO:0000259" key="1">
    <source>
        <dbReference type="Pfam" id="PF08501"/>
    </source>
</evidence>
<dbReference type="EnsemblPlants" id="PGSC0003DMT400065880">
    <property type="protein sequence ID" value="PGSC0003DMT400065880"/>
    <property type="gene ID" value="PGSC0003DMG400025643"/>
</dbReference>
<proteinExistence type="predicted"/>
<name>M1CER0_SOLTU</name>
<dbReference type="InterPro" id="IPR046346">
    <property type="entry name" value="Aminoacid_DH-like_N_sf"/>
</dbReference>
<dbReference type="Pfam" id="PF08501">
    <property type="entry name" value="Shikimate_dh_N"/>
    <property type="match status" value="1"/>
</dbReference>
<keyword evidence="3" id="KW-1185">Reference proteome</keyword>
<reference evidence="3" key="1">
    <citation type="journal article" date="2011" name="Nature">
        <title>Genome sequence and analysis of the tuber crop potato.</title>
        <authorList>
            <consortium name="The Potato Genome Sequencing Consortium"/>
        </authorList>
    </citation>
    <scope>NUCLEOTIDE SEQUENCE [LARGE SCALE GENOMIC DNA]</scope>
    <source>
        <strain evidence="3">cv. DM1-3 516 R44</strain>
    </source>
</reference>
<dbReference type="AlphaFoldDB" id="M1CER0"/>
<sequence>MSQILYPNFGGYFTFGTLEGCTIPHKEDALDCCTEIDPTAKAIGVVNCIINRPDGKLFGCNTDYIGAISSIEEGLEGSQPSISAPPWLVKCLWSFVLVELERQLLMVQRKKRARVVIANHIYERAREIGDVVGAKALSLHDLSDFHPENDMILANTTSIGMQPKVDDTPISKEICHSAFQELCHAPRLPPGRNTGHKITSDPKLNLSLAYHKHTENN</sequence>
<protein>
    <submittedName>
        <fullName evidence="2">Dehydroquinate dehydratase/shikimate dehydrogenase</fullName>
    </submittedName>
</protein>
<evidence type="ECO:0000313" key="2">
    <source>
        <dbReference type="EnsemblPlants" id="PGSC0003DMT400065880"/>
    </source>
</evidence>
<dbReference type="Proteomes" id="UP000011115">
    <property type="component" value="Unassembled WGS sequence"/>
</dbReference>
<dbReference type="Gene3D" id="3.40.50.720">
    <property type="entry name" value="NAD(P)-binding Rossmann-like Domain"/>
    <property type="match status" value="1"/>
</dbReference>